<organism evidence="5 6">
    <name type="scientific">Halobacterium bonnevillei</name>
    <dbReference type="NCBI Taxonomy" id="2692200"/>
    <lineage>
        <taxon>Archaea</taxon>
        <taxon>Methanobacteriati</taxon>
        <taxon>Methanobacteriota</taxon>
        <taxon>Stenosarchaea group</taxon>
        <taxon>Halobacteria</taxon>
        <taxon>Halobacteriales</taxon>
        <taxon>Halobacteriaceae</taxon>
        <taxon>Halobacterium</taxon>
    </lineage>
</organism>
<reference evidence="5 6" key="1">
    <citation type="submission" date="2019-12" db="EMBL/GenBank/DDBJ databases">
        <title>Isolation and characterization of three novel carbon monoxide-oxidizing members of Halobacteria from salione crusts and soils.</title>
        <authorList>
            <person name="Myers M.R."/>
            <person name="King G.M."/>
        </authorList>
    </citation>
    <scope>NUCLEOTIDE SEQUENCE [LARGE SCALE GENOMIC DNA]</scope>
    <source>
        <strain evidence="5 6">PCN9</strain>
    </source>
</reference>
<comment type="subcellular location">
    <subcellularLocation>
        <location evidence="1">Secreted</location>
    </subcellularLocation>
</comment>
<feature type="compositionally biased region" description="Low complexity" evidence="3">
    <location>
        <begin position="29"/>
        <end position="61"/>
    </location>
</feature>
<evidence type="ECO:0000313" key="6">
    <source>
        <dbReference type="Proteomes" id="UP000471521"/>
    </source>
</evidence>
<feature type="domain" description="NodB homology" evidence="4">
    <location>
        <begin position="213"/>
        <end position="432"/>
    </location>
</feature>
<dbReference type="PROSITE" id="PS51257">
    <property type="entry name" value="PROKAR_LIPOPROTEIN"/>
    <property type="match status" value="1"/>
</dbReference>
<dbReference type="OrthoDB" id="248140at2157"/>
<dbReference type="GO" id="GO:0005975">
    <property type="term" value="P:carbohydrate metabolic process"/>
    <property type="evidence" value="ECO:0007669"/>
    <property type="project" value="InterPro"/>
</dbReference>
<dbReference type="RefSeq" id="WP_159527163.1">
    <property type="nucleotide sequence ID" value="NZ_WUUU01000142.1"/>
</dbReference>
<protein>
    <submittedName>
        <fullName evidence="5">Polysaccharide deacetylase family protein</fullName>
    </submittedName>
</protein>
<dbReference type="Proteomes" id="UP000471521">
    <property type="component" value="Unassembled WGS sequence"/>
</dbReference>
<gene>
    <name evidence="5" type="ORF">GRX66_14295</name>
</gene>
<feature type="region of interest" description="Disordered" evidence="3">
    <location>
        <begin position="26"/>
        <end position="61"/>
    </location>
</feature>
<dbReference type="GO" id="GO:0005576">
    <property type="term" value="C:extracellular region"/>
    <property type="evidence" value="ECO:0007669"/>
    <property type="project" value="UniProtKB-SubCell"/>
</dbReference>
<dbReference type="Gene3D" id="3.20.20.370">
    <property type="entry name" value="Glycoside hydrolase/deacetylase"/>
    <property type="match status" value="1"/>
</dbReference>
<dbReference type="PANTHER" id="PTHR34216:SF3">
    <property type="entry name" value="POLY-BETA-1,6-N-ACETYL-D-GLUCOSAMINE N-DEACETYLASE"/>
    <property type="match status" value="1"/>
</dbReference>
<dbReference type="PANTHER" id="PTHR34216">
    <property type="match status" value="1"/>
</dbReference>
<evidence type="ECO:0000259" key="4">
    <source>
        <dbReference type="PROSITE" id="PS51677"/>
    </source>
</evidence>
<keyword evidence="6" id="KW-1185">Reference proteome</keyword>
<dbReference type="Gene3D" id="2.60.120.260">
    <property type="entry name" value="Galactose-binding domain-like"/>
    <property type="match status" value="1"/>
</dbReference>
<dbReference type="InterPro" id="IPR002509">
    <property type="entry name" value="NODB_dom"/>
</dbReference>
<sequence length="432" mass="46908">MTRQNDRRTRRAVLGSIATAGLIGVAGCSSSASSPTETTSTNETTTTANQTTQQTTTTAEPQLAETEVFEDFEDLSQWSVEGGSLEADDSTVYAGSQSARLERGDGPVVLTRDVDLDLSSENLSMAFRMDSPGNAVVQLAIQAPDESNQLVLGEGVRQETSGNWLRIDAGARDVTGLPELENVQKLSVRVRGGERNTKFWVDDLRRVPSPEEGHAVVFFDDGLESAYTEAFDVLSERDMPATVPVVTDNVGDDGSLSLDQLGELSSNGWAVCSHTSTHTNLEDISRLTAEQEIVNAKEWLVDQGFETGSRWLVYPFGGFSDAVTSFAEKHHDLAFRYVGTRSIGSGRVTEPMTVSRGDASDLEIAKKMVDLGKLYNDIELFTFHDINERGDGLAVTPGEFEEFVDYLDNSSLKVTTPETIHTDLRADVSDGG</sequence>
<evidence type="ECO:0000256" key="3">
    <source>
        <dbReference type="SAM" id="MobiDB-lite"/>
    </source>
</evidence>
<dbReference type="CDD" id="cd10970">
    <property type="entry name" value="CE4_DAC_u1_6s"/>
    <property type="match status" value="1"/>
</dbReference>
<dbReference type="EMBL" id="WUUU01000142">
    <property type="protein sequence ID" value="MXR21720.1"/>
    <property type="molecule type" value="Genomic_DNA"/>
</dbReference>
<evidence type="ECO:0000256" key="2">
    <source>
        <dbReference type="ARBA" id="ARBA00022729"/>
    </source>
</evidence>
<keyword evidence="2" id="KW-0732">Signal</keyword>
<dbReference type="SUPFAM" id="SSF88713">
    <property type="entry name" value="Glycoside hydrolase/deacetylase"/>
    <property type="match status" value="1"/>
</dbReference>
<dbReference type="Pfam" id="PF01522">
    <property type="entry name" value="Polysacc_deac_1"/>
    <property type="match status" value="1"/>
</dbReference>
<proteinExistence type="predicted"/>
<name>A0A6B0SSE8_9EURY</name>
<evidence type="ECO:0000313" key="5">
    <source>
        <dbReference type="EMBL" id="MXR21720.1"/>
    </source>
</evidence>
<dbReference type="GO" id="GO:0016810">
    <property type="term" value="F:hydrolase activity, acting on carbon-nitrogen (but not peptide) bonds"/>
    <property type="evidence" value="ECO:0007669"/>
    <property type="project" value="InterPro"/>
</dbReference>
<dbReference type="InterPro" id="IPR051398">
    <property type="entry name" value="Polysacch_Deacetylase"/>
</dbReference>
<dbReference type="AlphaFoldDB" id="A0A6B0SSE8"/>
<comment type="caution">
    <text evidence="5">The sequence shown here is derived from an EMBL/GenBank/DDBJ whole genome shotgun (WGS) entry which is preliminary data.</text>
</comment>
<dbReference type="InterPro" id="IPR011330">
    <property type="entry name" value="Glyco_hydro/deAcase_b/a-brl"/>
</dbReference>
<accession>A0A6B0SSE8</accession>
<dbReference type="PROSITE" id="PS51677">
    <property type="entry name" value="NODB"/>
    <property type="match status" value="1"/>
</dbReference>
<evidence type="ECO:0000256" key="1">
    <source>
        <dbReference type="ARBA" id="ARBA00004613"/>
    </source>
</evidence>